<gene>
    <name evidence="8" type="ORF">GOQ27_16195</name>
</gene>
<dbReference type="EMBL" id="WSFT01000053">
    <property type="protein sequence ID" value="MBS4540019.1"/>
    <property type="molecule type" value="Genomic_DNA"/>
</dbReference>
<feature type="transmembrane region" description="Helical" evidence="6">
    <location>
        <begin position="112"/>
        <end position="132"/>
    </location>
</feature>
<evidence type="ECO:0000256" key="1">
    <source>
        <dbReference type="ARBA" id="ARBA00004651"/>
    </source>
</evidence>
<evidence type="ECO:0000256" key="3">
    <source>
        <dbReference type="ARBA" id="ARBA00022692"/>
    </source>
</evidence>
<evidence type="ECO:0000259" key="7">
    <source>
        <dbReference type="PROSITE" id="PS50850"/>
    </source>
</evidence>
<evidence type="ECO:0000256" key="6">
    <source>
        <dbReference type="SAM" id="Phobius"/>
    </source>
</evidence>
<feature type="transmembrane region" description="Helical" evidence="6">
    <location>
        <begin position="297"/>
        <end position="315"/>
    </location>
</feature>
<keyword evidence="4 6" id="KW-1133">Transmembrane helix</keyword>
<evidence type="ECO:0000256" key="5">
    <source>
        <dbReference type="ARBA" id="ARBA00023136"/>
    </source>
</evidence>
<dbReference type="PANTHER" id="PTHR23514:SF13">
    <property type="entry name" value="INNER MEMBRANE PROTEIN YBJJ"/>
    <property type="match status" value="1"/>
</dbReference>
<evidence type="ECO:0000256" key="2">
    <source>
        <dbReference type="ARBA" id="ARBA00022448"/>
    </source>
</evidence>
<dbReference type="InterPro" id="IPR036259">
    <property type="entry name" value="MFS_trans_sf"/>
</dbReference>
<feature type="transmembrane region" description="Helical" evidence="6">
    <location>
        <begin position="78"/>
        <end position="106"/>
    </location>
</feature>
<feature type="transmembrane region" description="Helical" evidence="6">
    <location>
        <begin position="47"/>
        <end position="66"/>
    </location>
</feature>
<dbReference type="GO" id="GO:0022857">
    <property type="term" value="F:transmembrane transporter activity"/>
    <property type="evidence" value="ECO:0007669"/>
    <property type="project" value="InterPro"/>
</dbReference>
<keyword evidence="9" id="KW-1185">Reference proteome</keyword>
<feature type="transmembrane region" description="Helical" evidence="6">
    <location>
        <begin position="139"/>
        <end position="158"/>
    </location>
</feature>
<dbReference type="PROSITE" id="PS50850">
    <property type="entry name" value="MFS"/>
    <property type="match status" value="1"/>
</dbReference>
<dbReference type="GO" id="GO:0005886">
    <property type="term" value="C:plasma membrane"/>
    <property type="evidence" value="ECO:0007669"/>
    <property type="project" value="UniProtKB-SubCell"/>
</dbReference>
<dbReference type="Proteomes" id="UP000724672">
    <property type="component" value="Unassembled WGS sequence"/>
</dbReference>
<feature type="transmembrane region" description="Helical" evidence="6">
    <location>
        <begin position="359"/>
        <end position="379"/>
    </location>
</feature>
<dbReference type="Pfam" id="PF07690">
    <property type="entry name" value="MFS_1"/>
    <property type="match status" value="1"/>
</dbReference>
<dbReference type="RefSeq" id="WP_203367917.1">
    <property type="nucleotide sequence ID" value="NZ_WSFT01000053.1"/>
</dbReference>
<feature type="transmembrane region" description="Helical" evidence="6">
    <location>
        <begin position="244"/>
        <end position="265"/>
    </location>
</feature>
<proteinExistence type="predicted"/>
<dbReference type="SUPFAM" id="SSF103473">
    <property type="entry name" value="MFS general substrate transporter"/>
    <property type="match status" value="1"/>
</dbReference>
<feature type="transmembrane region" description="Helical" evidence="6">
    <location>
        <begin position="327"/>
        <end position="347"/>
    </location>
</feature>
<reference evidence="8" key="1">
    <citation type="submission" date="2019-12" db="EMBL/GenBank/DDBJ databases">
        <title>Clostridiaceae gen. nov. sp. nov., isolated from sediment in Xinjiang, China.</title>
        <authorList>
            <person name="Zhang R."/>
        </authorList>
    </citation>
    <scope>NUCLEOTIDE SEQUENCE</scope>
    <source>
        <strain evidence="8">D2Q-11</strain>
    </source>
</reference>
<name>A0A942V077_9FIRM</name>
<feature type="transmembrane region" description="Helical" evidence="6">
    <location>
        <begin position="164"/>
        <end position="185"/>
    </location>
</feature>
<dbReference type="AlphaFoldDB" id="A0A942V077"/>
<feature type="transmembrane region" description="Helical" evidence="6">
    <location>
        <begin position="274"/>
        <end position="291"/>
    </location>
</feature>
<feature type="domain" description="Major facilitator superfamily (MFS) profile" evidence="7">
    <location>
        <begin position="9"/>
        <end position="382"/>
    </location>
</feature>
<dbReference type="InterPro" id="IPR020846">
    <property type="entry name" value="MFS_dom"/>
</dbReference>
<organism evidence="8 9">
    <name type="scientific">Anaeromonas frigoriresistens</name>
    <dbReference type="NCBI Taxonomy" id="2683708"/>
    <lineage>
        <taxon>Bacteria</taxon>
        <taxon>Bacillati</taxon>
        <taxon>Bacillota</taxon>
        <taxon>Tissierellia</taxon>
        <taxon>Tissierellales</taxon>
        <taxon>Thermohalobacteraceae</taxon>
        <taxon>Anaeromonas</taxon>
    </lineage>
</organism>
<sequence length="387" mass="43119">MTNKSNKITIIFLFALMVLISMGDNVRGVFIPVFKREFNVEDTSMGLMLIISSLGYMTFTFLGGILCDKIGQGKVLKLGIFSALIALIILFFSPNFTVLLVGMFVINMGISLIGIGINTLIPLLGVAFQAILMNMIHSFYGVGATITQRTAGLLLYEGFSWRTIYLYLIILYSLAFIISFFVKIPEREKYEEDKRIQWGYILKNKLTYFYMIALGLYVAAEMSTGNWFINFMQNSHGFNENKSAFYSSLFLGIFTVGRLTGGFVVEKVGHFKSIMISLFFATSIYTLGLVLGNKGLIIVSISGVFFSIVFPTLVVTISKVFPRNSSFVTGIVITSASGISMIVNFLIGYFNDLVGTTNSFFIIPLSLFISTIFSVIIFLNTKDVRLD</sequence>
<evidence type="ECO:0000313" key="8">
    <source>
        <dbReference type="EMBL" id="MBS4540019.1"/>
    </source>
</evidence>
<accession>A0A942V077</accession>
<comment type="caution">
    <text evidence="8">The sequence shown here is derived from an EMBL/GenBank/DDBJ whole genome shotgun (WGS) entry which is preliminary data.</text>
</comment>
<evidence type="ECO:0000313" key="9">
    <source>
        <dbReference type="Proteomes" id="UP000724672"/>
    </source>
</evidence>
<keyword evidence="3 6" id="KW-0812">Transmembrane</keyword>
<feature type="transmembrane region" description="Helical" evidence="6">
    <location>
        <begin position="206"/>
        <end position="229"/>
    </location>
</feature>
<keyword evidence="2" id="KW-0813">Transport</keyword>
<dbReference type="PANTHER" id="PTHR23514">
    <property type="entry name" value="BYPASS OF STOP CODON PROTEIN 6"/>
    <property type="match status" value="1"/>
</dbReference>
<dbReference type="Gene3D" id="1.20.1250.20">
    <property type="entry name" value="MFS general substrate transporter like domains"/>
    <property type="match status" value="2"/>
</dbReference>
<keyword evidence="5 6" id="KW-0472">Membrane</keyword>
<dbReference type="InterPro" id="IPR011701">
    <property type="entry name" value="MFS"/>
</dbReference>
<protein>
    <submittedName>
        <fullName evidence="8">MFS transporter</fullName>
    </submittedName>
</protein>
<comment type="subcellular location">
    <subcellularLocation>
        <location evidence="1">Cell membrane</location>
        <topology evidence="1">Multi-pass membrane protein</topology>
    </subcellularLocation>
</comment>
<evidence type="ECO:0000256" key="4">
    <source>
        <dbReference type="ARBA" id="ARBA00022989"/>
    </source>
</evidence>
<dbReference type="InterPro" id="IPR051788">
    <property type="entry name" value="MFS_Transporter"/>
</dbReference>